<dbReference type="RefSeq" id="WP_239677749.1">
    <property type="nucleotide sequence ID" value="NZ_CP070499.1"/>
</dbReference>
<dbReference type="KEGG" id="nhy:JQS43_04255"/>
<dbReference type="SUPFAM" id="SSF53067">
    <property type="entry name" value="Actin-like ATPase domain"/>
    <property type="match status" value="2"/>
</dbReference>
<name>A0A895YDE8_9ACTN</name>
<protein>
    <submittedName>
        <fullName evidence="3">tRNA (Adenosine(37)-N6)-threonylcarbamoyltransferase complex dimerization subunit type 1 TsaB</fullName>
    </submittedName>
</protein>
<dbReference type="Pfam" id="PF00814">
    <property type="entry name" value="TsaD"/>
    <property type="match status" value="1"/>
</dbReference>
<evidence type="ECO:0000313" key="3">
    <source>
        <dbReference type="EMBL" id="QSB15571.1"/>
    </source>
</evidence>
<dbReference type="EMBL" id="CP070499">
    <property type="protein sequence ID" value="QSB15571.1"/>
    <property type="molecule type" value="Genomic_DNA"/>
</dbReference>
<dbReference type="Gene3D" id="3.30.420.40">
    <property type="match status" value="2"/>
</dbReference>
<dbReference type="GO" id="GO:0005829">
    <property type="term" value="C:cytosol"/>
    <property type="evidence" value="ECO:0007669"/>
    <property type="project" value="TreeGrafter"/>
</dbReference>
<dbReference type="Proteomes" id="UP000662857">
    <property type="component" value="Chromosome"/>
</dbReference>
<proteinExistence type="predicted"/>
<feature type="domain" description="Gcp-like" evidence="2">
    <location>
        <begin position="38"/>
        <end position="146"/>
    </location>
</feature>
<reference evidence="3" key="1">
    <citation type="submission" date="2021-02" db="EMBL/GenBank/DDBJ databases">
        <title>Natrosporangium hydrolyticum gen. nov., sp. nov, a haloalkaliphilic actinobacterium from a soda solonchak soil.</title>
        <authorList>
            <person name="Sorokin D.Y."/>
            <person name="Khijniak T.V."/>
            <person name="Zakharycheva A.P."/>
            <person name="Boueva O.V."/>
            <person name="Ariskina E.V."/>
            <person name="Hahnke R.L."/>
            <person name="Bunk B."/>
            <person name="Sproer C."/>
            <person name="Schumann P."/>
            <person name="Evtushenko L.I."/>
            <person name="Kublanov I.V."/>
        </authorList>
    </citation>
    <scope>NUCLEOTIDE SEQUENCE</scope>
    <source>
        <strain evidence="3">DSM 106523</strain>
    </source>
</reference>
<accession>A0A895YDE8</accession>
<evidence type="ECO:0000256" key="1">
    <source>
        <dbReference type="SAM" id="MobiDB-lite"/>
    </source>
</evidence>
<dbReference type="InterPro" id="IPR000905">
    <property type="entry name" value="Gcp-like_dom"/>
</dbReference>
<gene>
    <name evidence="3" type="primary">tsaB</name>
    <name evidence="3" type="ORF">JQS43_04255</name>
</gene>
<dbReference type="InterPro" id="IPR022496">
    <property type="entry name" value="T6A_TsaB"/>
</dbReference>
<dbReference type="InterPro" id="IPR043129">
    <property type="entry name" value="ATPase_NBD"/>
</dbReference>
<dbReference type="NCBIfam" id="TIGR03725">
    <property type="entry name" value="T6A_YeaZ"/>
    <property type="match status" value="1"/>
</dbReference>
<evidence type="ECO:0000313" key="4">
    <source>
        <dbReference type="Proteomes" id="UP000662857"/>
    </source>
</evidence>
<sequence>MLVLAIDTATAATSVAVVRLVDGEAAAEPVRRRHVDPRGHGEHLAPLVRAALAEAGGRPADLTAIVAGTGPGPYTGLRVGLATAAAMGQALSLPTYDVCSLDGLGAILPGNGLVATDARRREIYWAIYTDRTRVAGPGVARPEDLLPTIAAHGVGQGYGEGALRYRAALGVPVAAEPVYPDPVALVEVAAARIVAGAEGESLTPRYLRRPDAAEPGTPKPVTPG</sequence>
<dbReference type="GO" id="GO:0002949">
    <property type="term" value="P:tRNA threonylcarbamoyladenosine modification"/>
    <property type="evidence" value="ECO:0007669"/>
    <property type="project" value="InterPro"/>
</dbReference>
<dbReference type="AlphaFoldDB" id="A0A895YDE8"/>
<organism evidence="3 4">
    <name type="scientific">Natronosporangium hydrolyticum</name>
    <dbReference type="NCBI Taxonomy" id="2811111"/>
    <lineage>
        <taxon>Bacteria</taxon>
        <taxon>Bacillati</taxon>
        <taxon>Actinomycetota</taxon>
        <taxon>Actinomycetes</taxon>
        <taxon>Micromonosporales</taxon>
        <taxon>Micromonosporaceae</taxon>
        <taxon>Natronosporangium</taxon>
    </lineage>
</organism>
<evidence type="ECO:0000259" key="2">
    <source>
        <dbReference type="Pfam" id="PF00814"/>
    </source>
</evidence>
<feature type="region of interest" description="Disordered" evidence="1">
    <location>
        <begin position="205"/>
        <end position="224"/>
    </location>
</feature>
<dbReference type="PANTHER" id="PTHR11735">
    <property type="entry name" value="TRNA N6-ADENOSINE THREONYLCARBAMOYLTRANSFERASE"/>
    <property type="match status" value="1"/>
</dbReference>
<keyword evidence="4" id="KW-1185">Reference proteome</keyword>
<dbReference type="PANTHER" id="PTHR11735:SF11">
    <property type="entry name" value="TRNA THREONYLCARBAMOYLADENOSINE BIOSYNTHESIS PROTEIN TSAB"/>
    <property type="match status" value="1"/>
</dbReference>